<name>A0A6H3NK81_9LEPT</name>
<dbReference type="SUPFAM" id="SSF52768">
    <property type="entry name" value="Arginase/deacetylase"/>
    <property type="match status" value="1"/>
</dbReference>
<dbReference type="AlphaFoldDB" id="A0A6H3NK81"/>
<dbReference type="EMBL" id="RQHU01000022">
    <property type="protein sequence ID" value="TGN11605.1"/>
    <property type="molecule type" value="Genomic_DNA"/>
</dbReference>
<dbReference type="PANTHER" id="PTHR10625">
    <property type="entry name" value="HISTONE DEACETYLASE HDAC1-RELATED"/>
    <property type="match status" value="1"/>
</dbReference>
<organism evidence="2 3">
    <name type="scientific">Leptospira bandrabouensis</name>
    <dbReference type="NCBI Taxonomy" id="2484903"/>
    <lineage>
        <taxon>Bacteria</taxon>
        <taxon>Pseudomonadati</taxon>
        <taxon>Spirochaetota</taxon>
        <taxon>Spirochaetia</taxon>
        <taxon>Leptospirales</taxon>
        <taxon>Leptospiraceae</taxon>
        <taxon>Leptospira</taxon>
    </lineage>
</organism>
<accession>A0A6H3NK81</accession>
<dbReference type="GO" id="GO:0004407">
    <property type="term" value="F:histone deacetylase activity"/>
    <property type="evidence" value="ECO:0007669"/>
    <property type="project" value="TreeGrafter"/>
</dbReference>
<proteinExistence type="predicted"/>
<gene>
    <name evidence="2" type="ORF">EHR08_17075</name>
</gene>
<dbReference type="InterPro" id="IPR037138">
    <property type="entry name" value="His_deacetylse_dom_sf"/>
</dbReference>
<dbReference type="RefSeq" id="WP_135781513.1">
    <property type="nucleotide sequence ID" value="NZ_RQHU01000022.1"/>
</dbReference>
<dbReference type="InterPro" id="IPR023801">
    <property type="entry name" value="His_deacetylse_dom"/>
</dbReference>
<dbReference type="GO" id="GO:0040029">
    <property type="term" value="P:epigenetic regulation of gene expression"/>
    <property type="evidence" value="ECO:0007669"/>
    <property type="project" value="TreeGrafter"/>
</dbReference>
<sequence length="308" mass="34738">MIKTFYRKEMVPKVQAGYSQSPQKPKLLMQTLEMNKLEDYFPVDSHWKPFSKKDIEIAHTKEYIEGFFKGEPFYATSNGLAWSREFANSAKYTSSSLYHAILASLKGNVCLSPTPGFHHATPSSGRGYCTFSGQVIASVKIFRELGLSGAYIDLDEHFGNSIEDSRNFISDLNLAVPEFANVNPNGSGKKYIRDFESKFEIILKKIHEKKIHYVVVCSGADSLIDDDLGGSVDLAEWLSIKRTIYSELAKLGNGNDKFPTVLTLFGGYRKDHYESVLDAHIQDLLLCLQIHFGILTKYTSVYKKKSLK</sequence>
<reference evidence="2" key="1">
    <citation type="journal article" date="2019" name="PLoS Negl. Trop. Dis.">
        <title>Revisiting the worldwide diversity of Leptospira species in the environment.</title>
        <authorList>
            <person name="Vincent A.T."/>
            <person name="Schiettekatte O."/>
            <person name="Bourhy P."/>
            <person name="Veyrier F.J."/>
            <person name="Picardeau M."/>
        </authorList>
    </citation>
    <scope>NUCLEOTIDE SEQUENCE [LARGE SCALE GENOMIC DNA]</scope>
    <source>
        <strain evidence="2">201601109</strain>
    </source>
</reference>
<dbReference type="Pfam" id="PF00850">
    <property type="entry name" value="Hist_deacetyl"/>
    <property type="match status" value="1"/>
</dbReference>
<dbReference type="InterPro" id="IPR023696">
    <property type="entry name" value="Ureohydrolase_dom_sf"/>
</dbReference>
<dbReference type="Gene3D" id="3.40.800.20">
    <property type="entry name" value="Histone deacetylase domain"/>
    <property type="match status" value="2"/>
</dbReference>
<evidence type="ECO:0000313" key="2">
    <source>
        <dbReference type="EMBL" id="TGN11605.1"/>
    </source>
</evidence>
<evidence type="ECO:0000313" key="3">
    <source>
        <dbReference type="Proteomes" id="UP000297649"/>
    </source>
</evidence>
<evidence type="ECO:0000259" key="1">
    <source>
        <dbReference type="Pfam" id="PF00850"/>
    </source>
</evidence>
<protein>
    <recommendedName>
        <fullName evidence="1">Histone deacetylase domain-containing protein</fullName>
    </recommendedName>
</protein>
<feature type="domain" description="Histone deacetylase" evidence="1">
    <location>
        <begin position="21"/>
        <end position="164"/>
    </location>
</feature>
<keyword evidence="3" id="KW-1185">Reference proteome</keyword>
<comment type="caution">
    <text evidence="2">The sequence shown here is derived from an EMBL/GenBank/DDBJ whole genome shotgun (WGS) entry which is preliminary data.</text>
</comment>
<dbReference type="Proteomes" id="UP000297649">
    <property type="component" value="Unassembled WGS sequence"/>
</dbReference>